<dbReference type="EMBL" id="BLWC01000001">
    <property type="protein sequence ID" value="GFM95197.1"/>
    <property type="molecule type" value="Genomic_DNA"/>
</dbReference>
<keyword evidence="6" id="KW-0663">Pyridoxal phosphate</keyword>
<keyword evidence="7" id="KW-0368">Histidine biosynthesis</keyword>
<comment type="cofactor">
    <cofactor evidence="9">
        <name>pyridoxal 5'-phosphate</name>
        <dbReference type="ChEBI" id="CHEBI:597326"/>
    </cofactor>
</comment>
<evidence type="ECO:0000313" key="11">
    <source>
        <dbReference type="EMBL" id="GFM95197.1"/>
    </source>
</evidence>
<sequence>MVAAHESGDYEALLDWNESPIGPPPMAVKRVIEAAGRLHRYPRGLMEEVTALTAAHVGVAPDQVLLTAGVDEAVDLTLSLARRAWALRPGFDGYADRAAANGKPFYGIQLDNRWQPPAPPSGLGDGDIVYLAQPGNPIGLLLPDEWIDAVASGHLLIDETYLDFSSRPSLLTRPQRPGRLVYRSFSKAAGLAGIRVGCLIGEAATIARLEPLRRFMPIDAVSLNAVVGLLEEPDFMTQLTSHVLQARPALCALLRSSGLFAEVVECETNFVLARPTDTARDITQRLDQGNVRVKDCAVLGLPGWLRISVGSWDDHIRLTNALGRVTTTEKG</sequence>
<dbReference type="GO" id="GO:0030170">
    <property type="term" value="F:pyridoxal phosphate binding"/>
    <property type="evidence" value="ECO:0007669"/>
    <property type="project" value="InterPro"/>
</dbReference>
<dbReference type="EMBL" id="JACCCF010000001">
    <property type="protein sequence ID" value="NYE39008.1"/>
    <property type="molecule type" value="Genomic_DNA"/>
</dbReference>
<dbReference type="InterPro" id="IPR015422">
    <property type="entry name" value="PyrdxlP-dep_Trfase_small"/>
</dbReference>
<dbReference type="SUPFAM" id="SSF53383">
    <property type="entry name" value="PLP-dependent transferases"/>
    <property type="match status" value="1"/>
</dbReference>
<dbReference type="InterPro" id="IPR015421">
    <property type="entry name" value="PyrdxlP-dep_Trfase_major"/>
</dbReference>
<evidence type="ECO:0000313" key="12">
    <source>
        <dbReference type="EMBL" id="NYE39008.1"/>
    </source>
</evidence>
<dbReference type="InterPro" id="IPR015424">
    <property type="entry name" value="PyrdxlP-dep_Trfase"/>
</dbReference>
<dbReference type="GO" id="GO:0004400">
    <property type="term" value="F:histidinol-phosphate transaminase activity"/>
    <property type="evidence" value="ECO:0007669"/>
    <property type="project" value="UniProtKB-EC"/>
</dbReference>
<dbReference type="AlphaFoldDB" id="A0A7J0BZM6"/>
<gene>
    <name evidence="12" type="ORF">HEB29_000019</name>
    <name evidence="11" type="ORF">Sfulv_00080</name>
</gene>
<dbReference type="Gene3D" id="3.40.640.10">
    <property type="entry name" value="Type I PLP-dependent aspartate aminotransferase-like (Major domain)"/>
    <property type="match status" value="1"/>
</dbReference>
<reference evidence="12 14" key="2">
    <citation type="submission" date="2020-07" db="EMBL/GenBank/DDBJ databases">
        <title>Sequencing the genomes of 1000 actinobacteria strains.</title>
        <authorList>
            <person name="Klenk H.-P."/>
        </authorList>
    </citation>
    <scope>NUCLEOTIDE SEQUENCE [LARGE SCALE GENOMIC DNA]</scope>
    <source>
        <strain evidence="12 14">DSM 41455</strain>
    </source>
</reference>
<keyword evidence="5 9" id="KW-0808">Transferase</keyword>
<evidence type="ECO:0000256" key="3">
    <source>
        <dbReference type="ARBA" id="ARBA00022576"/>
    </source>
</evidence>
<dbReference type="Proteomes" id="UP000498980">
    <property type="component" value="Unassembled WGS sequence"/>
</dbReference>
<keyword evidence="3 9" id="KW-0032">Aminotransferase</keyword>
<keyword evidence="4" id="KW-0028">Amino-acid biosynthesis</keyword>
<dbReference type="EC" id="2.6.1.-" evidence="9"/>
<proteinExistence type="inferred from homology"/>
<dbReference type="PROSITE" id="PS00105">
    <property type="entry name" value="AA_TRANSFER_CLASS_1"/>
    <property type="match status" value="1"/>
</dbReference>
<reference evidence="11 13" key="1">
    <citation type="submission" date="2020-05" db="EMBL/GenBank/DDBJ databases">
        <title>Whole genome shotgun sequence of Streptomyces fulvorobeus NBRC 15897.</title>
        <authorList>
            <person name="Komaki H."/>
            <person name="Tamura T."/>
        </authorList>
    </citation>
    <scope>NUCLEOTIDE SEQUENCE [LARGE SCALE GENOMIC DNA]</scope>
    <source>
        <strain evidence="11 13">NBRC 15897</strain>
    </source>
</reference>
<dbReference type="Pfam" id="PF00155">
    <property type="entry name" value="Aminotran_1_2"/>
    <property type="match status" value="1"/>
</dbReference>
<comment type="pathway">
    <text evidence="1">Amino-acid biosynthesis; L-histidine biosynthesis; L-histidine from 5-phospho-alpha-D-ribose 1-diphosphate: step 7/9.</text>
</comment>
<evidence type="ECO:0000313" key="14">
    <source>
        <dbReference type="Proteomes" id="UP000530403"/>
    </source>
</evidence>
<comment type="caution">
    <text evidence="11">The sequence shown here is derived from an EMBL/GenBank/DDBJ whole genome shotgun (WGS) entry which is preliminary data.</text>
</comment>
<dbReference type="InterPro" id="IPR004839">
    <property type="entry name" value="Aminotransferase_I/II_large"/>
</dbReference>
<evidence type="ECO:0000256" key="2">
    <source>
        <dbReference type="ARBA" id="ARBA00007970"/>
    </source>
</evidence>
<dbReference type="PANTHER" id="PTHR43643:SF6">
    <property type="entry name" value="HISTIDINOL-PHOSPHATE AMINOTRANSFERASE"/>
    <property type="match status" value="1"/>
</dbReference>
<dbReference type="PANTHER" id="PTHR43643">
    <property type="entry name" value="HISTIDINOL-PHOSPHATE AMINOTRANSFERASE 2"/>
    <property type="match status" value="1"/>
</dbReference>
<comment type="similarity">
    <text evidence="2">Belongs to the class-II pyridoxal-phosphate-dependent aminotransferase family. Histidinol-phosphate aminotransferase subfamily.</text>
</comment>
<dbReference type="InterPro" id="IPR050106">
    <property type="entry name" value="HistidinolP_aminotransfase"/>
</dbReference>
<evidence type="ECO:0000313" key="13">
    <source>
        <dbReference type="Proteomes" id="UP000498980"/>
    </source>
</evidence>
<evidence type="ECO:0000256" key="4">
    <source>
        <dbReference type="ARBA" id="ARBA00022605"/>
    </source>
</evidence>
<dbReference type="InterPro" id="IPR004838">
    <property type="entry name" value="NHTrfase_class1_PyrdxlP-BS"/>
</dbReference>
<evidence type="ECO:0000256" key="9">
    <source>
        <dbReference type="RuleBase" id="RU000481"/>
    </source>
</evidence>
<dbReference type="GO" id="GO:0000105">
    <property type="term" value="P:L-histidine biosynthetic process"/>
    <property type="evidence" value="ECO:0007669"/>
    <property type="project" value="UniProtKB-KW"/>
</dbReference>
<evidence type="ECO:0000256" key="6">
    <source>
        <dbReference type="ARBA" id="ARBA00022898"/>
    </source>
</evidence>
<name>A0A7J0BZM6_9ACTN</name>
<dbReference type="CDD" id="cd00609">
    <property type="entry name" value="AAT_like"/>
    <property type="match status" value="1"/>
</dbReference>
<dbReference type="Proteomes" id="UP000530403">
    <property type="component" value="Unassembled WGS sequence"/>
</dbReference>
<keyword evidence="13" id="KW-1185">Reference proteome</keyword>
<organism evidence="11 13">
    <name type="scientific">Streptomyces fulvorobeus</name>
    <dbReference type="NCBI Taxonomy" id="284028"/>
    <lineage>
        <taxon>Bacteria</taxon>
        <taxon>Bacillati</taxon>
        <taxon>Actinomycetota</taxon>
        <taxon>Actinomycetes</taxon>
        <taxon>Kitasatosporales</taxon>
        <taxon>Streptomycetaceae</taxon>
        <taxon>Streptomyces</taxon>
    </lineage>
</organism>
<dbReference type="RefSeq" id="WP_173310125.1">
    <property type="nucleotide sequence ID" value="NZ_BAAAUE010000020.1"/>
</dbReference>
<evidence type="ECO:0000256" key="7">
    <source>
        <dbReference type="ARBA" id="ARBA00023102"/>
    </source>
</evidence>
<protein>
    <recommendedName>
        <fullName evidence="9">Aminotransferase</fullName>
        <ecNumber evidence="9">2.6.1.-</ecNumber>
    </recommendedName>
</protein>
<feature type="domain" description="Aminotransferase class I/classII large" evidence="10">
    <location>
        <begin position="14"/>
        <end position="310"/>
    </location>
</feature>
<comment type="catalytic activity">
    <reaction evidence="8">
        <text>L-histidinol phosphate + 2-oxoglutarate = 3-(imidazol-4-yl)-2-oxopropyl phosphate + L-glutamate</text>
        <dbReference type="Rhea" id="RHEA:23744"/>
        <dbReference type="ChEBI" id="CHEBI:16810"/>
        <dbReference type="ChEBI" id="CHEBI:29985"/>
        <dbReference type="ChEBI" id="CHEBI:57766"/>
        <dbReference type="ChEBI" id="CHEBI:57980"/>
        <dbReference type="EC" id="2.6.1.9"/>
    </reaction>
</comment>
<accession>A0A7J0BZM6</accession>
<dbReference type="Gene3D" id="3.90.1150.10">
    <property type="entry name" value="Aspartate Aminotransferase, domain 1"/>
    <property type="match status" value="1"/>
</dbReference>
<evidence type="ECO:0000259" key="10">
    <source>
        <dbReference type="Pfam" id="PF00155"/>
    </source>
</evidence>
<evidence type="ECO:0000256" key="1">
    <source>
        <dbReference type="ARBA" id="ARBA00005011"/>
    </source>
</evidence>
<comment type="similarity">
    <text evidence="9">Belongs to the class-I pyridoxal-phosphate-dependent aminotransferase family.</text>
</comment>
<evidence type="ECO:0000256" key="8">
    <source>
        <dbReference type="ARBA" id="ARBA00047481"/>
    </source>
</evidence>
<evidence type="ECO:0000256" key="5">
    <source>
        <dbReference type="ARBA" id="ARBA00022679"/>
    </source>
</evidence>